<keyword evidence="2" id="KW-0813">Transport</keyword>
<reference evidence="10" key="1">
    <citation type="submission" date="2019-11" db="EMBL/GenBank/DDBJ databases">
        <authorList>
            <person name="Feng L."/>
        </authorList>
    </citation>
    <scope>NUCLEOTIDE SEQUENCE</scope>
    <source>
        <strain evidence="10">RgnavusLFYP36</strain>
    </source>
</reference>
<organism evidence="10">
    <name type="scientific">Mediterraneibacter gnavus</name>
    <name type="common">Ruminococcus gnavus</name>
    <dbReference type="NCBI Taxonomy" id="33038"/>
    <lineage>
        <taxon>Bacteria</taxon>
        <taxon>Bacillati</taxon>
        <taxon>Bacillota</taxon>
        <taxon>Clostridia</taxon>
        <taxon>Lachnospirales</taxon>
        <taxon>Lachnospiraceae</taxon>
        <taxon>Mediterraneibacter</taxon>
    </lineage>
</organism>
<comment type="subcellular location">
    <subcellularLocation>
        <location evidence="1">Cytoplasm</location>
    </subcellularLocation>
</comment>
<dbReference type="EMBL" id="CACRUU010000035">
    <property type="protein sequence ID" value="VYT89013.1"/>
    <property type="molecule type" value="Genomic_DNA"/>
</dbReference>
<dbReference type="PROSITE" id="PS51101">
    <property type="entry name" value="PTS_EIIB_TYPE_4"/>
    <property type="match status" value="1"/>
</dbReference>
<keyword evidence="5 10" id="KW-0808">Transferase</keyword>
<dbReference type="GO" id="GO:0008982">
    <property type="term" value="F:protein-N(PI)-phosphohistidine-sugar phosphotransferase activity"/>
    <property type="evidence" value="ECO:0007669"/>
    <property type="project" value="InterPro"/>
</dbReference>
<keyword evidence="6" id="KW-0598">Phosphotransferase system</keyword>
<evidence type="ECO:0000259" key="8">
    <source>
        <dbReference type="PROSITE" id="PS51101"/>
    </source>
</evidence>
<evidence type="ECO:0000256" key="6">
    <source>
        <dbReference type="ARBA" id="ARBA00022683"/>
    </source>
</evidence>
<dbReference type="EMBL" id="JAQMLR010000021">
    <property type="protein sequence ID" value="MDB8740125.1"/>
    <property type="molecule type" value="Genomic_DNA"/>
</dbReference>
<dbReference type="GO" id="GO:0005737">
    <property type="term" value="C:cytoplasm"/>
    <property type="evidence" value="ECO:0007669"/>
    <property type="project" value="UniProtKB-SubCell"/>
</dbReference>
<dbReference type="AlphaFoldDB" id="A0A6N3AE81"/>
<dbReference type="Pfam" id="PF03830">
    <property type="entry name" value="PTSIIB_sorb"/>
    <property type="match status" value="1"/>
</dbReference>
<name>A0A6N3AE81_MEDGN</name>
<accession>A0A6N3AE81</accession>
<dbReference type="Gene3D" id="3.40.35.10">
    <property type="entry name" value="Phosphotransferase system, sorbose subfamily IIB component"/>
    <property type="match status" value="1"/>
</dbReference>
<gene>
    <name evidence="9" type="ORF">PNU63_15310</name>
    <name evidence="10" type="ORF">RGLFYP36_00187</name>
</gene>
<evidence type="ECO:0000256" key="7">
    <source>
        <dbReference type="ARBA" id="ARBA00022777"/>
    </source>
</evidence>
<dbReference type="GO" id="GO:0016301">
    <property type="term" value="F:kinase activity"/>
    <property type="evidence" value="ECO:0007669"/>
    <property type="project" value="UniProtKB-KW"/>
</dbReference>
<dbReference type="InterPro" id="IPR036667">
    <property type="entry name" value="PTS_IIB_sorbose-sp_sf"/>
</dbReference>
<dbReference type="InterPro" id="IPR004720">
    <property type="entry name" value="PTS_IIB_sorbose-sp"/>
</dbReference>
<dbReference type="Proteomes" id="UP001211731">
    <property type="component" value="Unassembled WGS sequence"/>
</dbReference>
<evidence type="ECO:0000256" key="1">
    <source>
        <dbReference type="ARBA" id="ARBA00004496"/>
    </source>
</evidence>
<dbReference type="EC" id="2.7.1.69" evidence="10"/>
<evidence type="ECO:0000256" key="5">
    <source>
        <dbReference type="ARBA" id="ARBA00022679"/>
    </source>
</evidence>
<dbReference type="CDD" id="cd00001">
    <property type="entry name" value="PTS_IIB_man"/>
    <property type="match status" value="1"/>
</dbReference>
<keyword evidence="3" id="KW-0963">Cytoplasm</keyword>
<evidence type="ECO:0000313" key="9">
    <source>
        <dbReference type="EMBL" id="MDB8740125.1"/>
    </source>
</evidence>
<dbReference type="RefSeq" id="WP_156733821.1">
    <property type="nucleotide sequence ID" value="NZ_CACRUU010000035.1"/>
</dbReference>
<evidence type="ECO:0000256" key="4">
    <source>
        <dbReference type="ARBA" id="ARBA00022597"/>
    </source>
</evidence>
<evidence type="ECO:0000313" key="10">
    <source>
        <dbReference type="EMBL" id="VYT89013.1"/>
    </source>
</evidence>
<sequence length="157" mass="17530">MIKLLRVDHRLLHGQVAMAWTQSLDSDCILIANDAVVNDNIRKTTMKLAKPNGVKLVMKNIEDSIAALNAGVTDKYKLFIVVESIEDAYRLAKGHAGIRSINFGGCKPKEDIVKTLYKTIPVTARDEEMLKELLNDGIEIEIRQVPGEQKVKVSENM</sequence>
<evidence type="ECO:0000256" key="3">
    <source>
        <dbReference type="ARBA" id="ARBA00022490"/>
    </source>
</evidence>
<evidence type="ECO:0000256" key="2">
    <source>
        <dbReference type="ARBA" id="ARBA00022448"/>
    </source>
</evidence>
<dbReference type="GO" id="GO:0009401">
    <property type="term" value="P:phosphoenolpyruvate-dependent sugar phosphotransferase system"/>
    <property type="evidence" value="ECO:0007669"/>
    <property type="project" value="UniProtKB-KW"/>
</dbReference>
<feature type="domain" description="PTS EIIB type-4" evidence="8">
    <location>
        <begin position="1"/>
        <end position="157"/>
    </location>
</feature>
<reference evidence="9" key="2">
    <citation type="submission" date="2023-01" db="EMBL/GenBank/DDBJ databases">
        <title>Human gut microbiome strain richness.</title>
        <authorList>
            <person name="Chen-Liaw A."/>
        </authorList>
    </citation>
    <scope>NUCLEOTIDE SEQUENCE</scope>
    <source>
        <strain evidence="9">1001217st1_A9_1001217B_191108</strain>
    </source>
</reference>
<dbReference type="SUPFAM" id="SSF52728">
    <property type="entry name" value="PTS IIb component"/>
    <property type="match status" value="1"/>
</dbReference>
<keyword evidence="4 9" id="KW-0762">Sugar transport</keyword>
<keyword evidence="7" id="KW-0418">Kinase</keyword>
<proteinExistence type="predicted"/>
<protein>
    <submittedName>
        <fullName evidence="9">PTS sugar transporter subunit IIB</fullName>
    </submittedName>
    <submittedName>
        <fullName evidence="10">Putative phosphotransferase enzyme IIB component</fullName>
        <ecNumber evidence="10">2.7.1.69</ecNumber>
    </submittedName>
</protein>